<evidence type="ECO:0000313" key="1">
    <source>
        <dbReference type="EMBL" id="KAH7685561.1"/>
    </source>
</evidence>
<sequence length="220" mass="23582">MGDENYDVIVIGSGYGGSVAACRLSMAGARVCLIEKGKQWTAQDFPKNSFSILAASKIELRKWGLCFGSDKALFQIYEQGDSLCCVACGLGGGSLVNAGVLAPTPIRTRRSLEWPEEWNKDWEACQETALTMLGSNNIPFEFSSAKVMKQVVEEDIEDCKADPMKLSINFGQESTVQTKGAQDAGSCLACGNCLSGCPYNAKNSIDKTYISSAIQVGLSS</sequence>
<evidence type="ECO:0000313" key="2">
    <source>
        <dbReference type="Proteomes" id="UP000827976"/>
    </source>
</evidence>
<protein>
    <submittedName>
        <fullName evidence="1">Histidine kinase protein</fullName>
        <ecNumber evidence="1">2.7.13.3</ecNumber>
    </submittedName>
</protein>
<proteinExistence type="predicted"/>
<name>A0ACB7WCW3_DIOAL</name>
<accession>A0ACB7WCW3</accession>
<keyword evidence="1" id="KW-0418">Kinase</keyword>
<organism evidence="1 2">
    <name type="scientific">Dioscorea alata</name>
    <name type="common">Purple yam</name>
    <dbReference type="NCBI Taxonomy" id="55571"/>
    <lineage>
        <taxon>Eukaryota</taxon>
        <taxon>Viridiplantae</taxon>
        <taxon>Streptophyta</taxon>
        <taxon>Embryophyta</taxon>
        <taxon>Tracheophyta</taxon>
        <taxon>Spermatophyta</taxon>
        <taxon>Magnoliopsida</taxon>
        <taxon>Liliopsida</taxon>
        <taxon>Dioscoreales</taxon>
        <taxon>Dioscoreaceae</taxon>
        <taxon>Dioscorea</taxon>
    </lineage>
</organism>
<gene>
    <name evidence="1" type="ORF">IHE45_04G048100</name>
</gene>
<keyword evidence="1" id="KW-0808">Transferase</keyword>
<reference evidence="2" key="1">
    <citation type="journal article" date="2022" name="Nat. Commun.">
        <title>Chromosome evolution and the genetic basis of agronomically important traits in greater yam.</title>
        <authorList>
            <person name="Bredeson J.V."/>
            <person name="Lyons J.B."/>
            <person name="Oniyinde I.O."/>
            <person name="Okereke N.R."/>
            <person name="Kolade O."/>
            <person name="Nnabue I."/>
            <person name="Nwadili C.O."/>
            <person name="Hribova E."/>
            <person name="Parker M."/>
            <person name="Nwogha J."/>
            <person name="Shu S."/>
            <person name="Carlson J."/>
            <person name="Kariba R."/>
            <person name="Muthemba S."/>
            <person name="Knop K."/>
            <person name="Barton G.J."/>
            <person name="Sherwood A.V."/>
            <person name="Lopez-Montes A."/>
            <person name="Asiedu R."/>
            <person name="Jamnadass R."/>
            <person name="Muchugi A."/>
            <person name="Goodstein D."/>
            <person name="Egesi C.N."/>
            <person name="Featherston J."/>
            <person name="Asfaw A."/>
            <person name="Simpson G.G."/>
            <person name="Dolezel J."/>
            <person name="Hendre P.S."/>
            <person name="Van Deynze A."/>
            <person name="Kumar P.L."/>
            <person name="Obidiegwu J.E."/>
            <person name="Bhattacharjee R."/>
            <person name="Rokhsar D.S."/>
        </authorList>
    </citation>
    <scope>NUCLEOTIDE SEQUENCE [LARGE SCALE GENOMIC DNA]</scope>
    <source>
        <strain evidence="2">cv. TDa95/00328</strain>
    </source>
</reference>
<comment type="caution">
    <text evidence="1">The sequence shown here is derived from an EMBL/GenBank/DDBJ whole genome shotgun (WGS) entry which is preliminary data.</text>
</comment>
<dbReference type="EC" id="2.7.13.3" evidence="1"/>
<dbReference type="EMBL" id="CM037014">
    <property type="protein sequence ID" value="KAH7685561.1"/>
    <property type="molecule type" value="Genomic_DNA"/>
</dbReference>
<keyword evidence="2" id="KW-1185">Reference proteome</keyword>
<dbReference type="Proteomes" id="UP000827976">
    <property type="component" value="Chromosome 4"/>
</dbReference>